<gene>
    <name evidence="2" type="ORF">P154DRAFT_573199</name>
</gene>
<evidence type="ECO:0000313" key="2">
    <source>
        <dbReference type="EMBL" id="KAF2003202.1"/>
    </source>
</evidence>
<protein>
    <submittedName>
        <fullName evidence="2">Uncharacterized protein</fullName>
    </submittedName>
</protein>
<dbReference type="EMBL" id="ML977573">
    <property type="protein sequence ID" value="KAF2003202.1"/>
    <property type="molecule type" value="Genomic_DNA"/>
</dbReference>
<sequence length="195" mass="21279">MDEHLHTIQRITVEEGLKSQIISHSRAFYGHKYPTGHSYDVILTKSRPRSRSRNKSVSASPTAPPLSPTRANSVPTIQPPINPPHPLSQSVSQTQVQTQPTAASPPPSATTSRNWDDFIGHCYVARAIVYVGPDRFFGERRVLMRTEAQSCAVKALEVLLSGLMKGLGWGFGEGIFEGMGLGRSGEEGDVVRGDE</sequence>
<dbReference type="AlphaFoldDB" id="A0A6A5WNB2"/>
<proteinExistence type="predicted"/>
<accession>A0A6A5WNB2</accession>
<organism evidence="2 3">
    <name type="scientific">Amniculicola lignicola CBS 123094</name>
    <dbReference type="NCBI Taxonomy" id="1392246"/>
    <lineage>
        <taxon>Eukaryota</taxon>
        <taxon>Fungi</taxon>
        <taxon>Dikarya</taxon>
        <taxon>Ascomycota</taxon>
        <taxon>Pezizomycotina</taxon>
        <taxon>Dothideomycetes</taxon>
        <taxon>Pleosporomycetidae</taxon>
        <taxon>Pleosporales</taxon>
        <taxon>Amniculicolaceae</taxon>
        <taxon>Amniculicola</taxon>
    </lineage>
</organism>
<reference evidence="2" key="1">
    <citation type="journal article" date="2020" name="Stud. Mycol.">
        <title>101 Dothideomycetes genomes: a test case for predicting lifestyles and emergence of pathogens.</title>
        <authorList>
            <person name="Haridas S."/>
            <person name="Albert R."/>
            <person name="Binder M."/>
            <person name="Bloem J."/>
            <person name="Labutti K."/>
            <person name="Salamov A."/>
            <person name="Andreopoulos B."/>
            <person name="Baker S."/>
            <person name="Barry K."/>
            <person name="Bills G."/>
            <person name="Bluhm B."/>
            <person name="Cannon C."/>
            <person name="Castanera R."/>
            <person name="Culley D."/>
            <person name="Daum C."/>
            <person name="Ezra D."/>
            <person name="Gonzalez J."/>
            <person name="Henrissat B."/>
            <person name="Kuo A."/>
            <person name="Liang C."/>
            <person name="Lipzen A."/>
            <person name="Lutzoni F."/>
            <person name="Magnuson J."/>
            <person name="Mondo S."/>
            <person name="Nolan M."/>
            <person name="Ohm R."/>
            <person name="Pangilinan J."/>
            <person name="Park H.-J."/>
            <person name="Ramirez L."/>
            <person name="Alfaro M."/>
            <person name="Sun H."/>
            <person name="Tritt A."/>
            <person name="Yoshinaga Y."/>
            <person name="Zwiers L.-H."/>
            <person name="Turgeon B."/>
            <person name="Goodwin S."/>
            <person name="Spatafora J."/>
            <person name="Crous P."/>
            <person name="Grigoriev I."/>
        </authorList>
    </citation>
    <scope>NUCLEOTIDE SEQUENCE</scope>
    <source>
        <strain evidence="2">CBS 123094</strain>
    </source>
</reference>
<keyword evidence="3" id="KW-1185">Reference proteome</keyword>
<feature type="compositionally biased region" description="Low complexity" evidence="1">
    <location>
        <begin position="88"/>
        <end position="102"/>
    </location>
</feature>
<feature type="region of interest" description="Disordered" evidence="1">
    <location>
        <begin position="46"/>
        <end position="112"/>
    </location>
</feature>
<evidence type="ECO:0000256" key="1">
    <source>
        <dbReference type="SAM" id="MobiDB-lite"/>
    </source>
</evidence>
<evidence type="ECO:0000313" key="3">
    <source>
        <dbReference type="Proteomes" id="UP000799779"/>
    </source>
</evidence>
<name>A0A6A5WNB2_9PLEO</name>
<dbReference type="Proteomes" id="UP000799779">
    <property type="component" value="Unassembled WGS sequence"/>
</dbReference>
<feature type="compositionally biased region" description="Pro residues" evidence="1">
    <location>
        <begin position="77"/>
        <end position="86"/>
    </location>
</feature>